<keyword evidence="5 9" id="KW-0812">Transmembrane</keyword>
<proteinExistence type="predicted"/>
<organism evidence="11 12">
    <name type="scientific">Entomospira culicis</name>
    <dbReference type="NCBI Taxonomy" id="2719989"/>
    <lineage>
        <taxon>Bacteria</taxon>
        <taxon>Pseudomonadati</taxon>
        <taxon>Spirochaetota</taxon>
        <taxon>Spirochaetia</taxon>
        <taxon>Spirochaetales</taxon>
        <taxon>Spirochaetaceae</taxon>
        <taxon>Entomospira</taxon>
    </lineage>
</organism>
<dbReference type="InterPro" id="IPR004501">
    <property type="entry name" value="PTS_EIIC_3"/>
</dbReference>
<dbReference type="GO" id="GO:0008982">
    <property type="term" value="F:protein-N(PI)-phosphohistidine-sugar phosphotransferase activity"/>
    <property type="evidence" value="ECO:0007669"/>
    <property type="project" value="UniProtKB-UniRule"/>
</dbReference>
<dbReference type="NCBIfam" id="TIGR00410">
    <property type="entry name" value="lacE"/>
    <property type="match status" value="1"/>
</dbReference>
<feature type="transmembrane region" description="Helical" evidence="9">
    <location>
        <begin position="110"/>
        <end position="131"/>
    </location>
</feature>
<reference evidence="11" key="1">
    <citation type="submission" date="2020-03" db="EMBL/GenBank/DDBJ databases">
        <title>Spirochaetal bacteria isolated from arthropods constitute a novel genus Entomospira genus novum within the order Spirochaetales.</title>
        <authorList>
            <person name="Grana-Miraglia L."/>
            <person name="Sikutova S."/>
            <person name="Fingerle V."/>
            <person name="Sing A."/>
            <person name="Castillo-Ramirez S."/>
            <person name="Margos G."/>
            <person name="Rudolf I."/>
        </authorList>
    </citation>
    <scope>NUCLEOTIDE SEQUENCE</scope>
    <source>
        <strain evidence="11">BR149</strain>
    </source>
</reference>
<gene>
    <name evidence="11" type="ORF">HCT48_07395</name>
</gene>
<accession>A0A968KWA1</accession>
<sequence length="424" mass="46503">MSTGSLMEHYFLNPMTKLAKQRHLMAIRDGMVSTIPLTIVGSLFLIFLNLPFTDAFKEGKAFFQFLAANSLGIALPFRVTTGLIAIYATYNMGYSLAKSYELDGRSGGTLSLMAYFMTTMPQIADGLGFVIPLGRLGGASLFTGIFTSILSVEIFRLFVKKNLVIKMPEGVPDSVSKSFSALFPAFAIMIVMFTLITIAKVDLQAMFIKIFDPLKNIVDTPYGAVIIVFLVTLLWTMGIHGVSIVGAVARPIWTEMISENSSAYEAGAAIPYLTPEPFFQWFVWIGGSGGTLSLVFLLLFARSRYLKDLGKVTLIPALFNINEPVIFGLPIMLNPFFFVPFILGPVIVTIVSYIAIASGMVNIPVLVAPWTFPAPLGAFFATGLDIRAAILALVNIVILGVVYLPFMKMYDKKMYQEELDAAKE</sequence>
<feature type="transmembrane region" description="Helical" evidence="9">
    <location>
        <begin position="222"/>
        <end position="249"/>
    </location>
</feature>
<dbReference type="RefSeq" id="WP_167696095.1">
    <property type="nucleotide sequence ID" value="NZ_CP118181.1"/>
</dbReference>
<dbReference type="PROSITE" id="PS51105">
    <property type="entry name" value="PTS_EIIC_TYPE_3"/>
    <property type="match status" value="1"/>
</dbReference>
<dbReference type="EMBL" id="JAATLM010000001">
    <property type="protein sequence ID" value="NIZ70028.1"/>
    <property type="molecule type" value="Genomic_DNA"/>
</dbReference>
<dbReference type="PANTHER" id="PTHR33989">
    <property type="match status" value="1"/>
</dbReference>
<dbReference type="PANTHER" id="PTHR33989:SF11">
    <property type="entry name" value="LICHENAN PERMEASE IIC COMPONENT"/>
    <property type="match status" value="1"/>
</dbReference>
<feature type="transmembrane region" description="Helical" evidence="9">
    <location>
        <begin position="179"/>
        <end position="201"/>
    </location>
</feature>
<dbReference type="InterPro" id="IPR004796">
    <property type="entry name" value="PTS_IIC_cello"/>
</dbReference>
<feature type="transmembrane region" description="Helical" evidence="9">
    <location>
        <begin position="363"/>
        <end position="382"/>
    </location>
</feature>
<evidence type="ECO:0000256" key="9">
    <source>
        <dbReference type="SAM" id="Phobius"/>
    </source>
</evidence>
<keyword evidence="2 8" id="KW-0813">Transport</keyword>
<comment type="caution">
    <text evidence="11">The sequence shown here is derived from an EMBL/GenBank/DDBJ whole genome shotgun (WGS) entry which is preliminary data.</text>
</comment>
<dbReference type="AlphaFoldDB" id="A0A968KWA1"/>
<feature type="transmembrane region" description="Helical" evidence="9">
    <location>
        <begin position="62"/>
        <end position="90"/>
    </location>
</feature>
<feature type="transmembrane region" description="Helical" evidence="9">
    <location>
        <begin position="30"/>
        <end position="50"/>
    </location>
</feature>
<evidence type="ECO:0000256" key="4">
    <source>
        <dbReference type="ARBA" id="ARBA00022597"/>
    </source>
</evidence>
<keyword evidence="4 8" id="KW-0762">Sugar transport</keyword>
<dbReference type="InterPro" id="IPR051088">
    <property type="entry name" value="PTS_Sugar-EIIC/EIIB"/>
</dbReference>
<evidence type="ECO:0000256" key="1">
    <source>
        <dbReference type="ARBA" id="ARBA00004651"/>
    </source>
</evidence>
<keyword evidence="6 9" id="KW-1133">Transmembrane helix</keyword>
<evidence type="ECO:0000256" key="8">
    <source>
        <dbReference type="PIRNR" id="PIRNR006351"/>
    </source>
</evidence>
<name>A0A968KWA1_9SPIO</name>
<dbReference type="Proteomes" id="UP000778951">
    <property type="component" value="Unassembled WGS sequence"/>
</dbReference>
<evidence type="ECO:0000313" key="11">
    <source>
        <dbReference type="EMBL" id="NIZ70028.1"/>
    </source>
</evidence>
<feature type="transmembrane region" description="Helical" evidence="9">
    <location>
        <begin position="138"/>
        <end position="159"/>
    </location>
</feature>
<feature type="transmembrane region" description="Helical" evidence="9">
    <location>
        <begin position="312"/>
        <end position="331"/>
    </location>
</feature>
<evidence type="ECO:0000256" key="2">
    <source>
        <dbReference type="ARBA" id="ARBA00022448"/>
    </source>
</evidence>
<protein>
    <recommendedName>
        <fullName evidence="8">Permease IIC component</fullName>
    </recommendedName>
</protein>
<feature type="domain" description="PTS EIIC type-3" evidence="10">
    <location>
        <begin position="7"/>
        <end position="406"/>
    </location>
</feature>
<comment type="function">
    <text evidence="8">The phosphoenolpyruvate-dependent sugar phosphotransferase system (PTS), a major carbohydrate active -transport system, catalyzes the phosphorylation of incoming sugar substrates concomitant with their translocation across the cell membrane.</text>
</comment>
<dbReference type="GO" id="GO:0009401">
    <property type="term" value="P:phosphoenolpyruvate-dependent sugar phosphotransferase system"/>
    <property type="evidence" value="ECO:0007669"/>
    <property type="project" value="InterPro"/>
</dbReference>
<feature type="transmembrane region" description="Helical" evidence="9">
    <location>
        <begin position="281"/>
        <end position="300"/>
    </location>
</feature>
<evidence type="ECO:0000256" key="7">
    <source>
        <dbReference type="ARBA" id="ARBA00023136"/>
    </source>
</evidence>
<evidence type="ECO:0000256" key="3">
    <source>
        <dbReference type="ARBA" id="ARBA00022475"/>
    </source>
</evidence>
<dbReference type="PIRSF" id="PIRSF006351">
    <property type="entry name" value="PTS_EIIC-Cellobiose"/>
    <property type="match status" value="1"/>
</dbReference>
<evidence type="ECO:0000259" key="10">
    <source>
        <dbReference type="PROSITE" id="PS51105"/>
    </source>
</evidence>
<evidence type="ECO:0000313" key="12">
    <source>
        <dbReference type="Proteomes" id="UP000778951"/>
    </source>
</evidence>
<keyword evidence="3 8" id="KW-1003">Cell membrane</keyword>
<evidence type="ECO:0000256" key="6">
    <source>
        <dbReference type="ARBA" id="ARBA00022989"/>
    </source>
</evidence>
<keyword evidence="7 8" id="KW-0472">Membrane</keyword>
<feature type="transmembrane region" description="Helical" evidence="9">
    <location>
        <begin position="388"/>
        <end position="406"/>
    </location>
</feature>
<evidence type="ECO:0000256" key="5">
    <source>
        <dbReference type="ARBA" id="ARBA00022692"/>
    </source>
</evidence>
<dbReference type="InterPro" id="IPR003352">
    <property type="entry name" value="PTS_EIIC"/>
</dbReference>
<dbReference type="GO" id="GO:1901264">
    <property type="term" value="P:carbohydrate derivative transport"/>
    <property type="evidence" value="ECO:0007669"/>
    <property type="project" value="TreeGrafter"/>
</dbReference>
<comment type="subcellular location">
    <subcellularLocation>
        <location evidence="1">Cell membrane</location>
        <topology evidence="1">Multi-pass membrane protein</topology>
    </subcellularLocation>
</comment>
<dbReference type="GO" id="GO:0005886">
    <property type="term" value="C:plasma membrane"/>
    <property type="evidence" value="ECO:0007669"/>
    <property type="project" value="UniProtKB-SubCell"/>
</dbReference>
<feature type="transmembrane region" description="Helical" evidence="9">
    <location>
        <begin position="337"/>
        <end position="356"/>
    </location>
</feature>
<keyword evidence="12" id="KW-1185">Reference proteome</keyword>
<dbReference type="Pfam" id="PF02378">
    <property type="entry name" value="PTS_EIIC"/>
    <property type="match status" value="1"/>
</dbReference>